<feature type="transmembrane region" description="Helical" evidence="8">
    <location>
        <begin position="242"/>
        <end position="265"/>
    </location>
</feature>
<dbReference type="PROSITE" id="PS00636">
    <property type="entry name" value="DNAJ_1"/>
    <property type="match status" value="1"/>
</dbReference>
<dbReference type="CDD" id="cd06257">
    <property type="entry name" value="DnaJ"/>
    <property type="match status" value="1"/>
</dbReference>
<dbReference type="PANTHER" id="PTHR43908:SF8">
    <property type="entry name" value="DNAJ HOMOLOG SUBFAMILY B MEMBER 12"/>
    <property type="match status" value="1"/>
</dbReference>
<comment type="subcellular location">
    <subcellularLocation>
        <location evidence="1">Endoplasmic reticulum membrane</location>
        <topology evidence="1">Single-pass membrane protein</topology>
    </subcellularLocation>
</comment>
<evidence type="ECO:0000256" key="1">
    <source>
        <dbReference type="ARBA" id="ARBA00004389"/>
    </source>
</evidence>
<sequence>MDSNKDEAERCIEISIAALKNNDPDKAQRFLEKAQRLFPTNKAQSLLETIEQNGKPPSEENSCGDNGETGVRHRSQAAEANTSGESATDSAKPYTSEQLDAVKRIKKCKSYYEILGLSKDASEDDLKKAYRKLALKFHPDKNHAPGATEAFKAIGTAYAVLSNAEKRKQYDLYGEEKAHPSRQGHSHSHQGFEADISPEDLFNMFFGGGFPSSNVHVYSNGRMRYGNQFRGDRREQQREGGLAMFVQLMPILILIIFSTLSQMMVSDPPYSLSHRPSVGHIHRRQTGTLKVPYYVNDQFTEEYSGKNLKTIERSVDEDYISNLRNNCWKEKQHKEGLLYRARYFGDSDLYQRAQKIGTPSCSKLSDIQVLLHG</sequence>
<keyword evidence="5 8" id="KW-0472">Membrane</keyword>
<evidence type="ECO:0000259" key="9">
    <source>
        <dbReference type="PROSITE" id="PS50076"/>
    </source>
</evidence>
<evidence type="ECO:0000313" key="10">
    <source>
        <dbReference type="Proteomes" id="UP000515152"/>
    </source>
</evidence>
<dbReference type="GO" id="GO:0005789">
    <property type="term" value="C:endoplasmic reticulum membrane"/>
    <property type="evidence" value="ECO:0007669"/>
    <property type="project" value="UniProtKB-SubCell"/>
</dbReference>
<dbReference type="GO" id="GO:0030544">
    <property type="term" value="F:Hsp70 protein binding"/>
    <property type="evidence" value="ECO:0007669"/>
    <property type="project" value="TreeGrafter"/>
</dbReference>
<dbReference type="InterPro" id="IPR018253">
    <property type="entry name" value="DnaJ_domain_CS"/>
</dbReference>
<feature type="domain" description="J" evidence="9">
    <location>
        <begin position="110"/>
        <end position="174"/>
    </location>
</feature>
<dbReference type="InterPro" id="IPR036869">
    <property type="entry name" value="J_dom_sf"/>
</dbReference>
<dbReference type="RefSeq" id="XP_012694268.1">
    <property type="nucleotide sequence ID" value="XM_012838814.3"/>
</dbReference>
<evidence type="ECO:0000256" key="3">
    <source>
        <dbReference type="ARBA" id="ARBA00022824"/>
    </source>
</evidence>
<dbReference type="SMART" id="SM00271">
    <property type="entry name" value="DnaJ"/>
    <property type="match status" value="1"/>
</dbReference>
<dbReference type="GO" id="GO:0071218">
    <property type="term" value="P:cellular response to misfolded protein"/>
    <property type="evidence" value="ECO:0007669"/>
    <property type="project" value="TreeGrafter"/>
</dbReference>
<keyword evidence="3" id="KW-0256">Endoplasmic reticulum</keyword>
<dbReference type="InterPro" id="IPR051100">
    <property type="entry name" value="DnaJ_subfamily_B/C"/>
</dbReference>
<keyword evidence="4 8" id="KW-1133">Transmembrane helix</keyword>
<evidence type="ECO:0000256" key="2">
    <source>
        <dbReference type="ARBA" id="ARBA00022692"/>
    </source>
</evidence>
<dbReference type="CTD" id="324005"/>
<evidence type="ECO:0000256" key="5">
    <source>
        <dbReference type="ARBA" id="ARBA00023136"/>
    </source>
</evidence>
<keyword evidence="10" id="KW-1185">Reference proteome</keyword>
<organism evidence="10 11">
    <name type="scientific">Clupea harengus</name>
    <name type="common">Atlantic herring</name>
    <dbReference type="NCBI Taxonomy" id="7950"/>
    <lineage>
        <taxon>Eukaryota</taxon>
        <taxon>Metazoa</taxon>
        <taxon>Chordata</taxon>
        <taxon>Craniata</taxon>
        <taxon>Vertebrata</taxon>
        <taxon>Euteleostomi</taxon>
        <taxon>Actinopterygii</taxon>
        <taxon>Neopterygii</taxon>
        <taxon>Teleostei</taxon>
        <taxon>Clupei</taxon>
        <taxon>Clupeiformes</taxon>
        <taxon>Clupeoidei</taxon>
        <taxon>Clupeidae</taxon>
        <taxon>Clupea</taxon>
    </lineage>
</organism>
<feature type="compositionally biased region" description="Polar residues" evidence="7">
    <location>
        <begin position="78"/>
        <end position="96"/>
    </location>
</feature>
<gene>
    <name evidence="11" type="primary">dnajb12a</name>
</gene>
<evidence type="ECO:0000313" key="11">
    <source>
        <dbReference type="RefSeq" id="XP_012694268.1"/>
    </source>
</evidence>
<evidence type="ECO:0000256" key="8">
    <source>
        <dbReference type="SAM" id="Phobius"/>
    </source>
</evidence>
<protein>
    <submittedName>
        <fullName evidence="11">DnaJ homolog subfamily B member 12a</fullName>
    </submittedName>
</protein>
<dbReference type="FunFam" id="1.10.287.110:FF:000004">
    <property type="entry name" value="DnaJ (Hsp40) homolog, subfamily B, member 14"/>
    <property type="match status" value="1"/>
</dbReference>
<dbReference type="KEGG" id="char:105910124"/>
<accession>A0A6P3WC23</accession>
<evidence type="ECO:0000256" key="4">
    <source>
        <dbReference type="ARBA" id="ARBA00022989"/>
    </source>
</evidence>
<dbReference type="SUPFAM" id="SSF46565">
    <property type="entry name" value="Chaperone J-domain"/>
    <property type="match status" value="1"/>
</dbReference>
<dbReference type="Proteomes" id="UP000515152">
    <property type="component" value="Chromosome 13"/>
</dbReference>
<dbReference type="InterPro" id="IPR001623">
    <property type="entry name" value="DnaJ_domain"/>
</dbReference>
<name>A0A6P3WC23_CLUHA</name>
<dbReference type="PANTHER" id="PTHR43908">
    <property type="entry name" value="AT29763P-RELATED"/>
    <property type="match status" value="1"/>
</dbReference>
<reference evidence="11" key="1">
    <citation type="submission" date="2025-08" db="UniProtKB">
        <authorList>
            <consortium name="RefSeq"/>
        </authorList>
    </citation>
    <scope>IDENTIFICATION</scope>
</reference>
<feature type="region of interest" description="Disordered" evidence="7">
    <location>
        <begin position="47"/>
        <end position="96"/>
    </location>
</feature>
<dbReference type="InterPro" id="IPR015399">
    <property type="entry name" value="DUF1977_DnaJ-like"/>
</dbReference>
<dbReference type="GeneID" id="105910124"/>
<keyword evidence="6" id="KW-0143">Chaperone</keyword>
<dbReference type="OrthoDB" id="442087at2759"/>
<dbReference type="Pfam" id="PF00226">
    <property type="entry name" value="DnaJ"/>
    <property type="match status" value="1"/>
</dbReference>
<dbReference type="AlphaFoldDB" id="A0A6P3WC23"/>
<dbReference type="Pfam" id="PF09320">
    <property type="entry name" value="DUF1977"/>
    <property type="match status" value="1"/>
</dbReference>
<dbReference type="PRINTS" id="PR00625">
    <property type="entry name" value="JDOMAIN"/>
</dbReference>
<evidence type="ECO:0000256" key="7">
    <source>
        <dbReference type="SAM" id="MobiDB-lite"/>
    </source>
</evidence>
<dbReference type="PROSITE" id="PS50076">
    <property type="entry name" value="DNAJ_2"/>
    <property type="match status" value="1"/>
</dbReference>
<proteinExistence type="predicted"/>
<dbReference type="Gene3D" id="1.10.287.110">
    <property type="entry name" value="DnaJ domain"/>
    <property type="match status" value="1"/>
</dbReference>
<keyword evidence="2 8" id="KW-0812">Transmembrane</keyword>
<evidence type="ECO:0000256" key="6">
    <source>
        <dbReference type="ARBA" id="ARBA00023186"/>
    </source>
</evidence>